<dbReference type="AlphaFoldDB" id="A0A1N7DFM3"/>
<protein>
    <submittedName>
        <fullName evidence="2">Regulatory inactivation of DnaA Hda protein</fullName>
    </submittedName>
</protein>
<reference evidence="3" key="1">
    <citation type="submission" date="2017-01" db="EMBL/GenBank/DDBJ databases">
        <authorList>
            <person name="Varghese N."/>
            <person name="Submissions S."/>
        </authorList>
    </citation>
    <scope>NUCLEOTIDE SEQUENCE [LARGE SCALE GENOMIC DNA]</scope>
    <source>
        <strain evidence="3">DSM 21768</strain>
    </source>
</reference>
<evidence type="ECO:0000313" key="3">
    <source>
        <dbReference type="Proteomes" id="UP000187495"/>
    </source>
</evidence>
<name>A0A1N7DFM3_9GAMM</name>
<dbReference type="STRING" id="34061.B0189_01435"/>
<keyword evidence="3" id="KW-1185">Reference proteome</keyword>
<sequence>MSKTLQDSASNFDLINLDLRPEITLDDFRSASFRPILEAITKLRDGKLHELFIVGDRGFGKTHLANAIYNEYTRHTGKMVINLNLSEIIEQDPHAESLVGLELFDLIIIDDLQLVRHKQEWQEGLFHLINRIREHRKQILYFATMPARELQISLLDLQTRLSLAPMLTLPDNNDVEDRRILINTILKKKNWRLPAEIFEYLVIEGPHNAGGIISVLEFIKPLFTKLSRVQIPKKTINEAKEIILRETFMLEIADNVVTTEY</sequence>
<proteinExistence type="predicted"/>
<gene>
    <name evidence="2" type="ORF">SAMN02745664_101230</name>
</gene>
<dbReference type="PANTHER" id="PTHR30050">
    <property type="entry name" value="CHROMOSOMAL REPLICATION INITIATOR PROTEIN DNAA"/>
    <property type="match status" value="1"/>
</dbReference>
<accession>A0A1N7DFM3</accession>
<evidence type="ECO:0000313" key="2">
    <source>
        <dbReference type="EMBL" id="SIR74612.1"/>
    </source>
</evidence>
<dbReference type="InterPro" id="IPR027417">
    <property type="entry name" value="P-loop_NTPase"/>
</dbReference>
<dbReference type="Proteomes" id="UP000187495">
    <property type="component" value="Unassembled WGS sequence"/>
</dbReference>
<organism evidence="2 3">
    <name type="scientific">Moraxella cuniculi DSM 21768</name>
    <dbReference type="NCBI Taxonomy" id="1122245"/>
    <lineage>
        <taxon>Bacteria</taxon>
        <taxon>Pseudomonadati</taxon>
        <taxon>Pseudomonadota</taxon>
        <taxon>Gammaproteobacteria</taxon>
        <taxon>Moraxellales</taxon>
        <taxon>Moraxellaceae</taxon>
        <taxon>Moraxella</taxon>
    </lineage>
</organism>
<dbReference type="GO" id="GO:0005886">
    <property type="term" value="C:plasma membrane"/>
    <property type="evidence" value="ECO:0007669"/>
    <property type="project" value="TreeGrafter"/>
</dbReference>
<dbReference type="Gene3D" id="3.40.50.300">
    <property type="entry name" value="P-loop containing nucleotide triphosphate hydrolases"/>
    <property type="match status" value="1"/>
</dbReference>
<dbReference type="RefSeq" id="WP_076554399.1">
    <property type="nucleotide sequence ID" value="NZ_FTNU01000001.1"/>
</dbReference>
<dbReference type="SUPFAM" id="SSF52540">
    <property type="entry name" value="P-loop containing nucleoside triphosphate hydrolases"/>
    <property type="match status" value="1"/>
</dbReference>
<dbReference type="InterPro" id="IPR013317">
    <property type="entry name" value="DnaA_dom"/>
</dbReference>
<dbReference type="Pfam" id="PF00308">
    <property type="entry name" value="Bac_DnaA"/>
    <property type="match status" value="1"/>
</dbReference>
<evidence type="ECO:0000259" key="1">
    <source>
        <dbReference type="Pfam" id="PF00308"/>
    </source>
</evidence>
<dbReference type="GO" id="GO:0006270">
    <property type="term" value="P:DNA replication initiation"/>
    <property type="evidence" value="ECO:0007669"/>
    <property type="project" value="TreeGrafter"/>
</dbReference>
<dbReference type="PANTHER" id="PTHR30050:SF5">
    <property type="entry name" value="DNAA REGULATORY INACTIVATOR HDA"/>
    <property type="match status" value="1"/>
</dbReference>
<dbReference type="GO" id="GO:0003688">
    <property type="term" value="F:DNA replication origin binding"/>
    <property type="evidence" value="ECO:0007669"/>
    <property type="project" value="TreeGrafter"/>
</dbReference>
<dbReference type="EMBL" id="FTNU01000001">
    <property type="protein sequence ID" value="SIR74612.1"/>
    <property type="molecule type" value="Genomic_DNA"/>
</dbReference>
<feature type="domain" description="Chromosomal replication initiator protein DnaA ATPAse" evidence="1">
    <location>
        <begin position="39"/>
        <end position="153"/>
    </location>
</feature>